<feature type="region of interest" description="Disordered" evidence="12">
    <location>
        <begin position="1"/>
        <end position="20"/>
    </location>
</feature>
<keyword evidence="6 10" id="KW-0067">ATP-binding</keyword>
<feature type="transmembrane region" description="Helical" evidence="13">
    <location>
        <begin position="132"/>
        <end position="156"/>
    </location>
</feature>
<dbReference type="SMART" id="SM00843">
    <property type="entry name" value="Ftsk_gamma"/>
    <property type="match status" value="1"/>
</dbReference>
<dbReference type="InterPro" id="IPR036390">
    <property type="entry name" value="WH_DNA-bd_sf"/>
</dbReference>
<dbReference type="PANTHER" id="PTHR22683:SF41">
    <property type="entry name" value="DNA TRANSLOCASE FTSK"/>
    <property type="match status" value="1"/>
</dbReference>
<dbReference type="PROSITE" id="PS50901">
    <property type="entry name" value="FTSK"/>
    <property type="match status" value="1"/>
</dbReference>
<evidence type="ECO:0000256" key="12">
    <source>
        <dbReference type="SAM" id="MobiDB-lite"/>
    </source>
</evidence>
<evidence type="ECO:0000256" key="4">
    <source>
        <dbReference type="ARBA" id="ARBA00022741"/>
    </source>
</evidence>
<feature type="transmembrane region" description="Helical" evidence="13">
    <location>
        <begin position="92"/>
        <end position="112"/>
    </location>
</feature>
<evidence type="ECO:0000256" key="3">
    <source>
        <dbReference type="ARBA" id="ARBA00020887"/>
    </source>
</evidence>
<dbReference type="InterPro" id="IPR027417">
    <property type="entry name" value="P-loop_NTPase"/>
</dbReference>
<keyword evidence="11" id="KW-0175">Coiled coil</keyword>
<evidence type="ECO:0000256" key="6">
    <source>
        <dbReference type="ARBA" id="ARBA00022840"/>
    </source>
</evidence>
<evidence type="ECO:0000256" key="5">
    <source>
        <dbReference type="ARBA" id="ARBA00022829"/>
    </source>
</evidence>
<feature type="coiled-coil region" evidence="11">
    <location>
        <begin position="198"/>
        <end position="228"/>
    </location>
</feature>
<feature type="transmembrane region" description="Helical" evidence="13">
    <location>
        <begin position="163"/>
        <end position="182"/>
    </location>
</feature>
<feature type="domain" description="FtsK" evidence="14">
    <location>
        <begin position="428"/>
        <end position="626"/>
    </location>
</feature>
<keyword evidence="13" id="KW-1133">Transmembrane helix</keyword>
<dbReference type="Gene3D" id="1.10.10.10">
    <property type="entry name" value="Winged helix-like DNA-binding domain superfamily/Winged helix DNA-binding domain"/>
    <property type="match status" value="1"/>
</dbReference>
<keyword evidence="13" id="KW-0472">Membrane</keyword>
<dbReference type="Pfam" id="PF01580">
    <property type="entry name" value="FtsK_SpoIIIE"/>
    <property type="match status" value="1"/>
</dbReference>
<name>A0A3S9MQE6_9STRE</name>
<dbReference type="InterPro" id="IPR050206">
    <property type="entry name" value="FtsK/SpoIIIE/SftA"/>
</dbReference>
<dbReference type="InterPro" id="IPR003593">
    <property type="entry name" value="AAA+_ATPase"/>
</dbReference>
<evidence type="ECO:0000256" key="1">
    <source>
        <dbReference type="ARBA" id="ARBA00004651"/>
    </source>
</evidence>
<evidence type="ECO:0000256" key="10">
    <source>
        <dbReference type="PROSITE-ProRule" id="PRU00289"/>
    </source>
</evidence>
<comment type="function">
    <text evidence="9">Essential cell division protein that coordinates cell division and chromosome segregation. The N-terminus is involved in assembly of the cell-division machinery. The C-terminus functions as a DNA motor that moves dsDNA in an ATP-dependent manner towards the difSL recombination site, which is located within the replication terminus region. Required for activation of the XerS recombinase, allowing activation of chromosome unlinking by recombination.</text>
</comment>
<dbReference type="InterPro" id="IPR002543">
    <property type="entry name" value="FtsK_dom"/>
</dbReference>
<dbReference type="InterPro" id="IPR036388">
    <property type="entry name" value="WH-like_DNA-bd_sf"/>
</dbReference>
<dbReference type="GO" id="GO:0003677">
    <property type="term" value="F:DNA binding"/>
    <property type="evidence" value="ECO:0007669"/>
    <property type="project" value="UniProtKB-KW"/>
</dbReference>
<dbReference type="PANTHER" id="PTHR22683">
    <property type="entry name" value="SPORULATION PROTEIN RELATED"/>
    <property type="match status" value="1"/>
</dbReference>
<dbReference type="KEGG" id="spei:EHW89_02555"/>
<dbReference type="EMBL" id="CP034543">
    <property type="protein sequence ID" value="AZQ41403.1"/>
    <property type="molecule type" value="Genomic_DNA"/>
</dbReference>
<keyword evidence="4 10" id="KW-0547">Nucleotide-binding</keyword>
<accession>A0A3S9MQE6</accession>
<comment type="subunit">
    <text evidence="8">Homohexamer. Forms a ring that surrounds DNA.</text>
</comment>
<evidence type="ECO:0000256" key="13">
    <source>
        <dbReference type="SAM" id="Phobius"/>
    </source>
</evidence>
<dbReference type="Gene3D" id="3.40.50.300">
    <property type="entry name" value="P-loop containing nucleotide triphosphate hydrolases"/>
    <property type="match status" value="1"/>
</dbReference>
<keyword evidence="7" id="KW-0238">DNA-binding</keyword>
<dbReference type="Pfam" id="PF17854">
    <property type="entry name" value="FtsK_alpha"/>
    <property type="match status" value="1"/>
</dbReference>
<evidence type="ECO:0000313" key="15">
    <source>
        <dbReference type="EMBL" id="AZQ41403.1"/>
    </source>
</evidence>
<protein>
    <recommendedName>
        <fullName evidence="3">DNA translocase FtsK</fullName>
    </recommendedName>
</protein>
<dbReference type="SMART" id="SM00382">
    <property type="entry name" value="AAA"/>
    <property type="match status" value="1"/>
</dbReference>
<dbReference type="GO" id="GO:0007059">
    <property type="term" value="P:chromosome segregation"/>
    <property type="evidence" value="ECO:0007669"/>
    <property type="project" value="UniProtKB-KW"/>
</dbReference>
<sequence>MASKKNSKKGRTTRRPTKAEMERQKAIRRMLATFGIAFLLLFAALKWGAVGITLYNLIRLLVGSLAYMAIIASLIYLFFFKWVNKHEGYKSGFFSIFIGLLLMFQAYFVNVLNLKGQVLSTTLSRILTDLTAVKVSAFAGGGLLGATLYTPIAFLFSNIGTYFIGLLLILLGALLISPYSIYDIFEKLSETYHAWSEKREAKRQQRFIEKEEKAAQAAMNAIQVEQDEPQIDSETGEILDDEVLAHTPIQFEEAEPEIYDYDESLSEKQHKEEQQDNTDEDVEVNFTPKESLDYKLPTINLFAPDKPKNQSKEKKIVRENIKILEETFASFGIRASVARAEIGPSVTKYEVKPAVGVRVNRISNLADDLALALAAKDVRIEAPIPGKSLVGIEVPNSEIATVTFRELWEQSKTDDKKLLEIPLGKAVNGSVRTFDLAKMPHLLVAGSTGSGKSVAVNGIIASILMKARPDEVKFMMVDPKMVELSVYNDIPHLLIPVVTNPRKASRALQKVVDEMENRYELFSKVGARNIAGYNAKAAEYNASQPEYKQIPLPLIVVIVDELADLMMVASKEVEDAIIRLGQKARAAGIHMILATQRPSVDVISGLIKANVPSRIAFAVSSGTDSRTILDENGAEKLLGRGDMLFKPIDENHPVRLQGSFISDEDVERIVTFVKNQAEADYDDNFDPGEVSENDMDSGSESEQGDPLFEEAKALVIETQKASASMLQRRLSVGFNRATRLMEELEAAGVIGPAEGTKPRKVLLNN</sequence>
<feature type="transmembrane region" description="Helical" evidence="13">
    <location>
        <begin position="58"/>
        <end position="80"/>
    </location>
</feature>
<proteinExistence type="inferred from homology"/>
<dbReference type="Proteomes" id="UP000272924">
    <property type="component" value="Chromosome"/>
</dbReference>
<comment type="similarity">
    <text evidence="2">Belongs to the FtsK/SpoIIIE/SftA family.</text>
</comment>
<feature type="region of interest" description="Disordered" evidence="12">
    <location>
        <begin position="680"/>
        <end position="704"/>
    </location>
</feature>
<organism evidence="15 16">
    <name type="scientific">Streptococcus periodonticum</name>
    <dbReference type="NCBI Taxonomy" id="2490633"/>
    <lineage>
        <taxon>Bacteria</taxon>
        <taxon>Bacillati</taxon>
        <taxon>Bacillota</taxon>
        <taxon>Bacilli</taxon>
        <taxon>Lactobacillales</taxon>
        <taxon>Streptococcaceae</taxon>
        <taxon>Streptococcus</taxon>
    </lineage>
</organism>
<evidence type="ECO:0000256" key="2">
    <source>
        <dbReference type="ARBA" id="ARBA00006474"/>
    </source>
</evidence>
<evidence type="ECO:0000256" key="7">
    <source>
        <dbReference type="ARBA" id="ARBA00023125"/>
    </source>
</evidence>
<dbReference type="SUPFAM" id="SSF52540">
    <property type="entry name" value="P-loop containing nucleoside triphosphate hydrolases"/>
    <property type="match status" value="1"/>
</dbReference>
<dbReference type="RefSeq" id="WP_126466591.1">
    <property type="nucleotide sequence ID" value="NZ_CP034543.1"/>
</dbReference>
<gene>
    <name evidence="15" type="ORF">EHW89_02555</name>
</gene>
<dbReference type="GO" id="GO:0005524">
    <property type="term" value="F:ATP binding"/>
    <property type="evidence" value="ECO:0007669"/>
    <property type="project" value="UniProtKB-UniRule"/>
</dbReference>
<dbReference type="InterPro" id="IPR018541">
    <property type="entry name" value="Ftsk_gamma"/>
</dbReference>
<dbReference type="InterPro" id="IPR041027">
    <property type="entry name" value="FtsK_alpha"/>
</dbReference>
<feature type="binding site" evidence="10">
    <location>
        <begin position="446"/>
        <end position="453"/>
    </location>
    <ligand>
        <name>ATP</name>
        <dbReference type="ChEBI" id="CHEBI:30616"/>
    </ligand>
</feature>
<dbReference type="AlphaFoldDB" id="A0A3S9MQE6"/>
<evidence type="ECO:0000256" key="9">
    <source>
        <dbReference type="ARBA" id="ARBA00045564"/>
    </source>
</evidence>
<dbReference type="SUPFAM" id="SSF46785">
    <property type="entry name" value="Winged helix' DNA-binding domain"/>
    <property type="match status" value="1"/>
</dbReference>
<dbReference type="Gene3D" id="3.30.980.40">
    <property type="match status" value="1"/>
</dbReference>
<evidence type="ECO:0000259" key="14">
    <source>
        <dbReference type="PROSITE" id="PS50901"/>
    </source>
</evidence>
<keyword evidence="16" id="KW-1185">Reference proteome</keyword>
<keyword evidence="5" id="KW-0159">Chromosome partition</keyword>
<evidence type="ECO:0000256" key="11">
    <source>
        <dbReference type="SAM" id="Coils"/>
    </source>
</evidence>
<comment type="subcellular location">
    <subcellularLocation>
        <location evidence="1">Cell membrane</location>
        <topology evidence="1">Multi-pass membrane protein</topology>
    </subcellularLocation>
</comment>
<evidence type="ECO:0000313" key="16">
    <source>
        <dbReference type="Proteomes" id="UP000272924"/>
    </source>
</evidence>
<evidence type="ECO:0000256" key="8">
    <source>
        <dbReference type="ARBA" id="ARBA00025923"/>
    </source>
</evidence>
<reference evidence="16" key="1">
    <citation type="submission" date="2018-12" db="EMBL/GenBank/DDBJ databases">
        <title>Genome sequencing of Streptococcus sp. KCOM 2412 (= ChDC F135).</title>
        <authorList>
            <person name="Kook J.-K."/>
            <person name="Park S.-N."/>
            <person name="Lim Y.K."/>
        </authorList>
    </citation>
    <scope>NUCLEOTIDE SEQUENCE [LARGE SCALE GENOMIC DNA]</scope>
    <source>
        <strain evidence="16">KCOM 2412</strain>
    </source>
</reference>
<feature type="compositionally biased region" description="Basic residues" evidence="12">
    <location>
        <begin position="1"/>
        <end position="16"/>
    </location>
</feature>
<keyword evidence="13" id="KW-0812">Transmembrane</keyword>
<feature type="compositionally biased region" description="Acidic residues" evidence="12">
    <location>
        <begin position="680"/>
        <end position="703"/>
    </location>
</feature>
<dbReference type="Pfam" id="PF09397">
    <property type="entry name" value="FtsK_gamma"/>
    <property type="match status" value="1"/>
</dbReference>
<dbReference type="GO" id="GO:0005886">
    <property type="term" value="C:plasma membrane"/>
    <property type="evidence" value="ECO:0007669"/>
    <property type="project" value="UniProtKB-SubCell"/>
</dbReference>